<evidence type="ECO:0000256" key="1">
    <source>
        <dbReference type="ARBA" id="ARBA00004903"/>
    </source>
</evidence>
<dbReference type="GO" id="GO:0046452">
    <property type="term" value="P:dihydrofolate metabolic process"/>
    <property type="evidence" value="ECO:0007669"/>
    <property type="project" value="TreeGrafter"/>
</dbReference>
<sequence length="175" mass="18989">MAVLTLIAAVARNRVIGNGEAMPWHLPEDLAHFRRTTSGCPVIMGRRTWESLPERFRPLPGRTNIVVTRQPAWQAPGAVRSASLAEAIDAAGDVPRVFVIGGGELYAAALPLADELVLTEIDRDFDGSTRFPPWAGEFTETARETHRAAAPNDFGFAFVTYRRRGTAPVQPAPAG</sequence>
<dbReference type="GO" id="GO:0046655">
    <property type="term" value="P:folic acid metabolic process"/>
    <property type="evidence" value="ECO:0007669"/>
    <property type="project" value="TreeGrafter"/>
</dbReference>
<dbReference type="FunFam" id="3.40.430.10:FF:000001">
    <property type="entry name" value="Dihydrofolate reductase"/>
    <property type="match status" value="1"/>
</dbReference>
<evidence type="ECO:0000259" key="10">
    <source>
        <dbReference type="PROSITE" id="PS51330"/>
    </source>
</evidence>
<dbReference type="InterPro" id="IPR017925">
    <property type="entry name" value="DHFR_CS"/>
</dbReference>
<gene>
    <name evidence="11" type="ORF">V4F39_00140</name>
</gene>
<dbReference type="PROSITE" id="PS51330">
    <property type="entry name" value="DHFR_2"/>
    <property type="match status" value="1"/>
</dbReference>
<dbReference type="PIRSF" id="PIRSF000194">
    <property type="entry name" value="DHFR"/>
    <property type="match status" value="1"/>
</dbReference>
<evidence type="ECO:0000313" key="12">
    <source>
        <dbReference type="Proteomes" id="UP001336250"/>
    </source>
</evidence>
<dbReference type="PANTHER" id="PTHR48069:SF3">
    <property type="entry name" value="DIHYDROFOLATE REDUCTASE"/>
    <property type="match status" value="1"/>
</dbReference>
<dbReference type="Proteomes" id="UP001336250">
    <property type="component" value="Unassembled WGS sequence"/>
</dbReference>
<protein>
    <recommendedName>
        <fullName evidence="3 8">Dihydrofolate reductase</fullName>
        <ecNumber evidence="3 8">1.5.1.3</ecNumber>
    </recommendedName>
</protein>
<evidence type="ECO:0000256" key="7">
    <source>
        <dbReference type="ARBA" id="ARBA00025067"/>
    </source>
</evidence>
<evidence type="ECO:0000256" key="9">
    <source>
        <dbReference type="RuleBase" id="RU004474"/>
    </source>
</evidence>
<dbReference type="GO" id="GO:0070401">
    <property type="term" value="F:NADP+ binding"/>
    <property type="evidence" value="ECO:0007669"/>
    <property type="project" value="UniProtKB-ARBA"/>
</dbReference>
<organism evidence="11 12">
    <name type="scientific">Aquincola agrisoli</name>
    <dbReference type="NCBI Taxonomy" id="3119538"/>
    <lineage>
        <taxon>Bacteria</taxon>
        <taxon>Pseudomonadati</taxon>
        <taxon>Pseudomonadota</taxon>
        <taxon>Betaproteobacteria</taxon>
        <taxon>Burkholderiales</taxon>
        <taxon>Sphaerotilaceae</taxon>
        <taxon>Aquincola</taxon>
    </lineage>
</organism>
<evidence type="ECO:0000313" key="11">
    <source>
        <dbReference type="EMBL" id="MEF7612295.1"/>
    </source>
</evidence>
<comment type="caution">
    <text evidence="11">The sequence shown here is derived from an EMBL/GenBank/DDBJ whole genome shotgun (WGS) entry which is preliminary data.</text>
</comment>
<keyword evidence="12" id="KW-1185">Reference proteome</keyword>
<evidence type="ECO:0000256" key="3">
    <source>
        <dbReference type="ARBA" id="ARBA00012856"/>
    </source>
</evidence>
<dbReference type="PRINTS" id="PR00070">
    <property type="entry name" value="DHFR"/>
</dbReference>
<dbReference type="PROSITE" id="PS00075">
    <property type="entry name" value="DHFR_1"/>
    <property type="match status" value="1"/>
</dbReference>
<dbReference type="Gene3D" id="3.40.430.10">
    <property type="entry name" value="Dihydrofolate Reductase, subunit A"/>
    <property type="match status" value="1"/>
</dbReference>
<feature type="domain" description="DHFR" evidence="10">
    <location>
        <begin position="3"/>
        <end position="163"/>
    </location>
</feature>
<dbReference type="InterPro" id="IPR012259">
    <property type="entry name" value="DHFR"/>
</dbReference>
<reference evidence="11 12" key="1">
    <citation type="submission" date="2024-02" db="EMBL/GenBank/DDBJ databases">
        <title>Genome sequence of Aquincola sp. MAHUQ-54.</title>
        <authorList>
            <person name="Huq M.A."/>
        </authorList>
    </citation>
    <scope>NUCLEOTIDE SEQUENCE [LARGE SCALE GENOMIC DNA]</scope>
    <source>
        <strain evidence="11 12">MAHUQ-54</strain>
    </source>
</reference>
<keyword evidence="6 8" id="KW-0560">Oxidoreductase</keyword>
<proteinExistence type="inferred from homology"/>
<dbReference type="GO" id="GO:0005829">
    <property type="term" value="C:cytosol"/>
    <property type="evidence" value="ECO:0007669"/>
    <property type="project" value="TreeGrafter"/>
</dbReference>
<comment type="catalytic activity">
    <reaction evidence="8">
        <text>(6S)-5,6,7,8-tetrahydrofolate + NADP(+) = 7,8-dihydrofolate + NADPH + H(+)</text>
        <dbReference type="Rhea" id="RHEA:15009"/>
        <dbReference type="ChEBI" id="CHEBI:15378"/>
        <dbReference type="ChEBI" id="CHEBI:57451"/>
        <dbReference type="ChEBI" id="CHEBI:57453"/>
        <dbReference type="ChEBI" id="CHEBI:57783"/>
        <dbReference type="ChEBI" id="CHEBI:58349"/>
        <dbReference type="EC" id="1.5.1.3"/>
    </reaction>
</comment>
<evidence type="ECO:0000256" key="6">
    <source>
        <dbReference type="ARBA" id="ARBA00023002"/>
    </source>
</evidence>
<dbReference type="RefSeq" id="WP_332287193.1">
    <property type="nucleotide sequence ID" value="NZ_JAZIBG010000001.1"/>
</dbReference>
<comment type="similarity">
    <text evidence="2 8 9">Belongs to the dihydrofolate reductase family.</text>
</comment>
<evidence type="ECO:0000256" key="5">
    <source>
        <dbReference type="ARBA" id="ARBA00022857"/>
    </source>
</evidence>
<dbReference type="Pfam" id="PF00186">
    <property type="entry name" value="DHFR_1"/>
    <property type="match status" value="1"/>
</dbReference>
<evidence type="ECO:0000256" key="4">
    <source>
        <dbReference type="ARBA" id="ARBA00022563"/>
    </source>
</evidence>
<evidence type="ECO:0000256" key="2">
    <source>
        <dbReference type="ARBA" id="ARBA00009539"/>
    </source>
</evidence>
<accession>A0AAW9QCE9</accession>
<dbReference type="InterPro" id="IPR024072">
    <property type="entry name" value="DHFR-like_dom_sf"/>
</dbReference>
<dbReference type="GO" id="GO:0004146">
    <property type="term" value="F:dihydrofolate reductase activity"/>
    <property type="evidence" value="ECO:0007669"/>
    <property type="project" value="UniProtKB-EC"/>
</dbReference>
<dbReference type="CDD" id="cd00209">
    <property type="entry name" value="DHFR"/>
    <property type="match status" value="1"/>
</dbReference>
<keyword evidence="4 8" id="KW-0554">One-carbon metabolism</keyword>
<evidence type="ECO:0000256" key="8">
    <source>
        <dbReference type="PIRNR" id="PIRNR000194"/>
    </source>
</evidence>
<comment type="pathway">
    <text evidence="1 8">Cofactor biosynthesis; tetrahydrofolate biosynthesis; 5,6,7,8-tetrahydrofolate from 7,8-dihydrofolate: step 1/1.</text>
</comment>
<comment type="function">
    <text evidence="7 8">Key enzyme in folate metabolism. Catalyzes an essential reaction for de novo glycine and purine synthesis, and for DNA precursor synthesis.</text>
</comment>
<dbReference type="GO" id="GO:0006730">
    <property type="term" value="P:one-carbon metabolic process"/>
    <property type="evidence" value="ECO:0007669"/>
    <property type="project" value="UniProtKB-KW"/>
</dbReference>
<dbReference type="InterPro" id="IPR001796">
    <property type="entry name" value="DHFR_dom"/>
</dbReference>
<dbReference type="PANTHER" id="PTHR48069">
    <property type="entry name" value="DIHYDROFOLATE REDUCTASE"/>
    <property type="match status" value="1"/>
</dbReference>
<dbReference type="EC" id="1.5.1.3" evidence="3 8"/>
<dbReference type="SUPFAM" id="SSF53597">
    <property type="entry name" value="Dihydrofolate reductase-like"/>
    <property type="match status" value="1"/>
</dbReference>
<keyword evidence="5 8" id="KW-0521">NADP</keyword>
<dbReference type="AlphaFoldDB" id="A0AAW9QCE9"/>
<dbReference type="GO" id="GO:0046654">
    <property type="term" value="P:tetrahydrofolate biosynthetic process"/>
    <property type="evidence" value="ECO:0007669"/>
    <property type="project" value="InterPro"/>
</dbReference>
<name>A0AAW9QCE9_9BURK</name>
<dbReference type="EMBL" id="JAZIBG010000001">
    <property type="protein sequence ID" value="MEF7612295.1"/>
    <property type="molecule type" value="Genomic_DNA"/>
</dbReference>